<keyword evidence="3" id="KW-1185">Reference proteome</keyword>
<evidence type="ECO:0008006" key="4">
    <source>
        <dbReference type="Google" id="ProtNLM"/>
    </source>
</evidence>
<name>A0A0G4GBS3_VITBC</name>
<sequence length="1142" mass="126196">MRLNHVSVLSCTHRLPIPAPPLSSFCAIQRRGKKDLSMVPPWYRHARTNHKIKAPKVDVTVTAKALGSIHDADALTETLVEAVPWRRDDRTFLAAAVRRIDELLPSLSHSNAVQLLIGFGATRRRHDPVLAKLVGRIDPAAVVDENAVELVSATKRLNLGSAGFDLCDAICRRIAAEDIWLSESQLAALMRLHGKTKTISPVLFGYVVSRCRDRFDFFTEDEIGDLCRAFRDIRYRDDAFFKVLHEHLPYRLHEYRYWNLIDIAECYQKLDVQDREIITRVGVEAWKLIFTLKKTYPVKALTVLSFLDAMEPGVFRGILRTLFGSLRYRIPTDLVAESIVACQRCGYTKRNLYHRLSVWLQQRVREISRPLLVTEVVAALAKVPCTEPALFRAIGREVQRNPQLYHFEHLVSIARDFVYLGYSLEPFLQELCTALRLPEVPTSSPSALACVPFVLGHWSPPPSMLPGGTHPYRDLLALTLELLAAPNTYTLRRDLYDGKDDVWAEGEDRRIRDVHFMPGGKYEILTDTSTSDDASYPSDSFPHQSDLPPASSLPPSPATHVRVARIRAKTASKLEDSLPPSQYGRRGRRSSSRRQQLEAVATVASEVAKDKEGGTGVANRLAWSWDVFGMREPGAAETRFPFTAQNILRLLRGERRQEGTSEEPSDAPATREEPVTPPPAVAEATTAASEAPAEPTPPSPESSSSSTSSSGATVDVQVVEVIKRPALEFVNVEEITLIMRGLDRLRVRHDGLLERVTAWLGQRWEEVEACHLTGLLHAFGNLGYSSTALRTVMDLLVKKHASSLADSEVAAAVWAAYTFGMRVDDEPFQLLLRRFRGLAVPLEPEHHHLMQVLSVALRQDAMENMTSRFPDAAYDFCRWVDEHLPGAPQLPPLPQGRALFLDSVGAFLDNIQVPHSLQYRYFPFVIDVAIPDTTTAYTSSLIGLPPEGLSQHNWMIPDRPDTLPAASKAPQQHSASSDHHGGHEPAGGEGGNGDGSSGGGGGVPLPAFPNMLPVLATNGPGALRHIMNLASKGNQQLNFNGPQGDMNGGMRNGGFDGGSATMMAGGPTAFGSRQGTALFLIDTPDSIYVRPAEEWNHANAASGTTHPHQMTAYERIREGVLHRLGWRVAYFPNNSLDMGGHT</sequence>
<reference evidence="2 3" key="1">
    <citation type="submission" date="2014-11" db="EMBL/GenBank/DDBJ databases">
        <authorList>
            <person name="Zhu J."/>
            <person name="Qi W."/>
            <person name="Song R."/>
        </authorList>
    </citation>
    <scope>NUCLEOTIDE SEQUENCE [LARGE SCALE GENOMIC DNA]</scope>
</reference>
<accession>A0A0G4GBS3</accession>
<feature type="compositionally biased region" description="Low complexity" evidence="1">
    <location>
        <begin position="681"/>
        <end position="693"/>
    </location>
</feature>
<dbReference type="AlphaFoldDB" id="A0A0G4GBS3"/>
<dbReference type="VEuPathDB" id="CryptoDB:Vbra_17320"/>
<feature type="region of interest" description="Disordered" evidence="1">
    <location>
        <begin position="952"/>
        <end position="1005"/>
    </location>
</feature>
<feature type="region of interest" description="Disordered" evidence="1">
    <location>
        <begin position="527"/>
        <end position="596"/>
    </location>
</feature>
<evidence type="ECO:0000256" key="1">
    <source>
        <dbReference type="SAM" id="MobiDB-lite"/>
    </source>
</evidence>
<dbReference type="OrthoDB" id="449416at2759"/>
<dbReference type="Proteomes" id="UP000041254">
    <property type="component" value="Unassembled WGS sequence"/>
</dbReference>
<feature type="compositionally biased region" description="Gly residues" evidence="1">
    <location>
        <begin position="984"/>
        <end position="1003"/>
    </location>
</feature>
<dbReference type="InParanoid" id="A0A0G4GBS3"/>
<evidence type="ECO:0000313" key="3">
    <source>
        <dbReference type="Proteomes" id="UP000041254"/>
    </source>
</evidence>
<organism evidence="2 3">
    <name type="scientific">Vitrella brassicaformis (strain CCMP3155)</name>
    <dbReference type="NCBI Taxonomy" id="1169540"/>
    <lineage>
        <taxon>Eukaryota</taxon>
        <taxon>Sar</taxon>
        <taxon>Alveolata</taxon>
        <taxon>Colpodellida</taxon>
        <taxon>Vitrellaceae</taxon>
        <taxon>Vitrella</taxon>
    </lineage>
</organism>
<proteinExistence type="predicted"/>
<protein>
    <recommendedName>
        <fullName evidence="4">RAP domain-containing protein</fullName>
    </recommendedName>
</protein>
<feature type="compositionally biased region" description="Polar residues" evidence="1">
    <location>
        <begin position="527"/>
        <end position="543"/>
    </location>
</feature>
<feature type="region of interest" description="Disordered" evidence="1">
    <location>
        <begin position="652"/>
        <end position="711"/>
    </location>
</feature>
<evidence type="ECO:0000313" key="2">
    <source>
        <dbReference type="EMBL" id="CEM26287.1"/>
    </source>
</evidence>
<feature type="compositionally biased region" description="Low complexity" evidence="1">
    <location>
        <begin position="701"/>
        <end position="711"/>
    </location>
</feature>
<dbReference type="STRING" id="1169540.A0A0G4GBS3"/>
<gene>
    <name evidence="2" type="ORF">Vbra_17320</name>
</gene>
<dbReference type="EMBL" id="CDMY01000613">
    <property type="protein sequence ID" value="CEM26287.1"/>
    <property type="molecule type" value="Genomic_DNA"/>
</dbReference>